<name>A0A9D3YAQ4_DREPO</name>
<accession>A0A9D3YAQ4</accession>
<feature type="chain" id="PRO_5038920511" evidence="1">
    <location>
        <begin position="19"/>
        <end position="180"/>
    </location>
</feature>
<protein>
    <submittedName>
        <fullName evidence="2">Uncharacterized protein</fullName>
    </submittedName>
</protein>
<comment type="caution">
    <text evidence="2">The sequence shown here is derived from an EMBL/GenBank/DDBJ whole genome shotgun (WGS) entry which is preliminary data.</text>
</comment>
<evidence type="ECO:0000313" key="3">
    <source>
        <dbReference type="Proteomes" id="UP000828390"/>
    </source>
</evidence>
<evidence type="ECO:0000313" key="2">
    <source>
        <dbReference type="EMBL" id="KAH3694879.1"/>
    </source>
</evidence>
<organism evidence="2 3">
    <name type="scientific">Dreissena polymorpha</name>
    <name type="common">Zebra mussel</name>
    <name type="synonym">Mytilus polymorpha</name>
    <dbReference type="NCBI Taxonomy" id="45954"/>
    <lineage>
        <taxon>Eukaryota</taxon>
        <taxon>Metazoa</taxon>
        <taxon>Spiralia</taxon>
        <taxon>Lophotrochozoa</taxon>
        <taxon>Mollusca</taxon>
        <taxon>Bivalvia</taxon>
        <taxon>Autobranchia</taxon>
        <taxon>Heteroconchia</taxon>
        <taxon>Euheterodonta</taxon>
        <taxon>Imparidentia</taxon>
        <taxon>Neoheterodontei</taxon>
        <taxon>Myida</taxon>
        <taxon>Dreissenoidea</taxon>
        <taxon>Dreissenidae</taxon>
        <taxon>Dreissena</taxon>
    </lineage>
</organism>
<proteinExistence type="predicted"/>
<dbReference type="Proteomes" id="UP000828390">
    <property type="component" value="Unassembled WGS sequence"/>
</dbReference>
<keyword evidence="3" id="KW-1185">Reference proteome</keyword>
<reference evidence="2" key="2">
    <citation type="submission" date="2020-11" db="EMBL/GenBank/DDBJ databases">
        <authorList>
            <person name="McCartney M.A."/>
            <person name="Auch B."/>
            <person name="Kono T."/>
            <person name="Mallez S."/>
            <person name="Becker A."/>
            <person name="Gohl D.M."/>
            <person name="Silverstein K.A.T."/>
            <person name="Koren S."/>
            <person name="Bechman K.B."/>
            <person name="Herman A."/>
            <person name="Abrahante J.E."/>
            <person name="Garbe J."/>
        </authorList>
    </citation>
    <scope>NUCLEOTIDE SEQUENCE</scope>
    <source>
        <strain evidence="2">Duluth1</strain>
        <tissue evidence="2">Whole animal</tissue>
    </source>
</reference>
<dbReference type="AlphaFoldDB" id="A0A9D3YAQ4"/>
<keyword evidence="1" id="KW-0732">Signal</keyword>
<reference evidence="2" key="1">
    <citation type="journal article" date="2019" name="bioRxiv">
        <title>The Genome of the Zebra Mussel, Dreissena polymorpha: A Resource for Invasive Species Research.</title>
        <authorList>
            <person name="McCartney M.A."/>
            <person name="Auch B."/>
            <person name="Kono T."/>
            <person name="Mallez S."/>
            <person name="Zhang Y."/>
            <person name="Obille A."/>
            <person name="Becker A."/>
            <person name="Abrahante J.E."/>
            <person name="Garbe J."/>
            <person name="Badalamenti J.P."/>
            <person name="Herman A."/>
            <person name="Mangelson H."/>
            <person name="Liachko I."/>
            <person name="Sullivan S."/>
            <person name="Sone E.D."/>
            <person name="Koren S."/>
            <person name="Silverstein K.A.T."/>
            <person name="Beckman K.B."/>
            <person name="Gohl D.M."/>
        </authorList>
    </citation>
    <scope>NUCLEOTIDE SEQUENCE</scope>
    <source>
        <strain evidence="2">Duluth1</strain>
        <tissue evidence="2">Whole animal</tissue>
    </source>
</reference>
<evidence type="ECO:0000256" key="1">
    <source>
        <dbReference type="SAM" id="SignalP"/>
    </source>
</evidence>
<dbReference type="EMBL" id="JAIWYP010000016">
    <property type="protein sequence ID" value="KAH3694879.1"/>
    <property type="molecule type" value="Genomic_DNA"/>
</dbReference>
<feature type="signal peptide" evidence="1">
    <location>
        <begin position="1"/>
        <end position="18"/>
    </location>
</feature>
<gene>
    <name evidence="2" type="ORF">DPMN_082320</name>
</gene>
<sequence>MPLLLLLIIISSSTRLVAFWWEPCYDTFVQGGHKNDKQRSDNVTLIGVLATGCEVYDDIADDDEDMVIALLTVRKTHRRAATVRKWLNTVSGSNPTERLPLPVCIADDECLGASAILLQWVYLPACESTLAIYLDILKIVPEPTMTNQAPLSLMNQLKKPIELSVSQSVSVSVCPSVRKL</sequence>